<gene>
    <name evidence="2" type="ORF">C7455_101115</name>
</gene>
<organism evidence="2 3">
    <name type="scientific">Roseicyclus mahoneyensis</name>
    <dbReference type="NCBI Taxonomy" id="164332"/>
    <lineage>
        <taxon>Bacteria</taxon>
        <taxon>Pseudomonadati</taxon>
        <taxon>Pseudomonadota</taxon>
        <taxon>Alphaproteobacteria</taxon>
        <taxon>Rhodobacterales</taxon>
        <taxon>Roseobacteraceae</taxon>
        <taxon>Roseicyclus</taxon>
    </lineage>
</organism>
<name>A0A316GMQ8_9RHOB</name>
<evidence type="ECO:0000256" key="1">
    <source>
        <dbReference type="SAM" id="MobiDB-lite"/>
    </source>
</evidence>
<feature type="region of interest" description="Disordered" evidence="1">
    <location>
        <begin position="76"/>
        <end position="128"/>
    </location>
</feature>
<protein>
    <submittedName>
        <fullName evidence="2">Uncharacterized protein DUF4177</fullName>
    </submittedName>
</protein>
<evidence type="ECO:0000313" key="2">
    <source>
        <dbReference type="EMBL" id="PWK62089.1"/>
    </source>
</evidence>
<proteinExistence type="predicted"/>
<keyword evidence="3" id="KW-1185">Reference proteome</keyword>
<reference evidence="2 3" key="1">
    <citation type="submission" date="2018-05" db="EMBL/GenBank/DDBJ databases">
        <title>Genomic Encyclopedia of Type Strains, Phase IV (KMG-IV): sequencing the most valuable type-strain genomes for metagenomic binning, comparative biology and taxonomic classification.</title>
        <authorList>
            <person name="Goeker M."/>
        </authorList>
    </citation>
    <scope>NUCLEOTIDE SEQUENCE [LARGE SCALE GENOMIC DNA]</scope>
    <source>
        <strain evidence="2 3">DSM 16097</strain>
    </source>
</reference>
<dbReference type="EMBL" id="QGGW01000001">
    <property type="protein sequence ID" value="PWK62089.1"/>
    <property type="molecule type" value="Genomic_DNA"/>
</dbReference>
<accession>A0A316GMQ8</accession>
<sequence>MPRYEYKLVPAPEKALKQKGLKGAATFAATLEDVLNEMGRDGWSYLRADTLPEEVRTGLTSKTTVYRNILIFQRALPQDQPDPAAARATRRRLPPQDEEDDDTAPPALVNLFADPEDPPAGPGPTRKP</sequence>
<dbReference type="OrthoDB" id="7658888at2"/>
<feature type="compositionally biased region" description="Low complexity" evidence="1">
    <location>
        <begin position="76"/>
        <end position="87"/>
    </location>
</feature>
<comment type="caution">
    <text evidence="2">The sequence shown here is derived from an EMBL/GenBank/DDBJ whole genome shotgun (WGS) entry which is preliminary data.</text>
</comment>
<dbReference type="AlphaFoldDB" id="A0A316GMQ8"/>
<dbReference type="RefSeq" id="WP_109664075.1">
    <property type="nucleotide sequence ID" value="NZ_QGGW01000001.1"/>
</dbReference>
<evidence type="ECO:0000313" key="3">
    <source>
        <dbReference type="Proteomes" id="UP000245708"/>
    </source>
</evidence>
<dbReference type="Proteomes" id="UP000245708">
    <property type="component" value="Unassembled WGS sequence"/>
</dbReference>